<dbReference type="SUPFAM" id="SSF56300">
    <property type="entry name" value="Metallo-dependent phosphatases"/>
    <property type="match status" value="1"/>
</dbReference>
<gene>
    <name evidence="3" type="ORF">EHO61_10650</name>
</gene>
<dbReference type="PANTHER" id="PTHR33393:SF12">
    <property type="entry name" value="CAPSULE BIOSYNTHESIS PROTEIN CAPA"/>
    <property type="match status" value="1"/>
</dbReference>
<sequence length="381" mass="42930">MLGLFRITRRILFLTILFGMFLLCSAAGGQVRSDSSPDGIRIVAVGDIMSHQTQIDSAYEKSCDCWDFSEVFEEVRQQISEADLAVANFETTLPGDRKQYSGYPQFGAPDSLAKAIKDTGFDLVSTANNHSCDKGKEGIVRTISVLDDLGLKHLGTYRSKEEFDKNRILKLRVGGIELAFLNYTYGTNGLEVPAGTVVNLIDTARIAEDIALAKKEEPDGIVVMYHFGTEYLREPDPFQKEIVDFTMEAGADIVLGGHPHSLQRFGKKKVKDRFGQEKERFFVYSLGNFVSGQDRRYVDGGMILNFSLSKDAGKLSIYDVYYEPIWVYIDRTGAKGPKFRLLPVRKYLKNDQSRKLPDQAFRRMLQFYKDTSEILGPAGRR</sequence>
<dbReference type="CDD" id="cd07381">
    <property type="entry name" value="MPP_CapA"/>
    <property type="match status" value="1"/>
</dbReference>
<dbReference type="PANTHER" id="PTHR33393">
    <property type="entry name" value="POLYGLUTAMINE SYNTHESIS ACCESSORY PROTEIN RV0574C-RELATED"/>
    <property type="match status" value="1"/>
</dbReference>
<dbReference type="InterPro" id="IPR052169">
    <property type="entry name" value="CW_Biosynth-Accessory"/>
</dbReference>
<dbReference type="SMART" id="SM00854">
    <property type="entry name" value="PGA_cap"/>
    <property type="match status" value="1"/>
</dbReference>
<evidence type="ECO:0000256" key="1">
    <source>
        <dbReference type="ARBA" id="ARBA00005662"/>
    </source>
</evidence>
<evidence type="ECO:0000313" key="3">
    <source>
        <dbReference type="EMBL" id="TGK17920.1"/>
    </source>
</evidence>
<evidence type="ECO:0000259" key="2">
    <source>
        <dbReference type="SMART" id="SM00854"/>
    </source>
</evidence>
<organism evidence="3 4">
    <name type="scientific">Leptospira fluminis</name>
    <dbReference type="NCBI Taxonomy" id="2484979"/>
    <lineage>
        <taxon>Bacteria</taxon>
        <taxon>Pseudomonadati</taxon>
        <taxon>Spirochaetota</taxon>
        <taxon>Spirochaetia</taxon>
        <taxon>Leptospirales</taxon>
        <taxon>Leptospiraceae</taxon>
        <taxon>Leptospira</taxon>
    </lineage>
</organism>
<comment type="similarity">
    <text evidence="1">Belongs to the CapA family.</text>
</comment>
<reference evidence="3" key="1">
    <citation type="journal article" date="2019" name="PLoS Negl. Trop. Dis.">
        <title>Revisiting the worldwide diversity of Leptospira species in the environment.</title>
        <authorList>
            <person name="Vincent A.T."/>
            <person name="Schiettekatte O."/>
            <person name="Bourhy P."/>
            <person name="Veyrier F.J."/>
            <person name="Picardeau M."/>
        </authorList>
    </citation>
    <scope>NUCLEOTIDE SEQUENCE [LARGE SCALE GENOMIC DNA]</scope>
    <source>
        <strain evidence="3">SCS5</strain>
    </source>
</reference>
<accession>A0A4R9GP79</accession>
<dbReference type="InterPro" id="IPR029052">
    <property type="entry name" value="Metallo-depent_PP-like"/>
</dbReference>
<dbReference type="EMBL" id="RQEV01000011">
    <property type="protein sequence ID" value="TGK17920.1"/>
    <property type="molecule type" value="Genomic_DNA"/>
</dbReference>
<evidence type="ECO:0000313" key="4">
    <source>
        <dbReference type="Proteomes" id="UP000297855"/>
    </source>
</evidence>
<dbReference type="Pfam" id="PF09587">
    <property type="entry name" value="PGA_cap"/>
    <property type="match status" value="1"/>
</dbReference>
<dbReference type="AlphaFoldDB" id="A0A4R9GP79"/>
<proteinExistence type="inferred from homology"/>
<dbReference type="Gene3D" id="3.60.21.10">
    <property type="match status" value="1"/>
</dbReference>
<dbReference type="InterPro" id="IPR019079">
    <property type="entry name" value="Capsule_synth_CapA"/>
</dbReference>
<name>A0A4R9GP79_9LEPT</name>
<dbReference type="OrthoDB" id="9810906at2"/>
<protein>
    <submittedName>
        <fullName evidence="3">CapA family protein</fullName>
    </submittedName>
</protein>
<dbReference type="Proteomes" id="UP000297855">
    <property type="component" value="Unassembled WGS sequence"/>
</dbReference>
<comment type="caution">
    <text evidence="3">The sequence shown here is derived from an EMBL/GenBank/DDBJ whole genome shotgun (WGS) entry which is preliminary data.</text>
</comment>
<feature type="domain" description="Capsule synthesis protein CapA" evidence="2">
    <location>
        <begin position="41"/>
        <end position="293"/>
    </location>
</feature>
<keyword evidence="4" id="KW-1185">Reference proteome</keyword>